<accession>A0AAV5W4Z9</accession>
<sequence>VSNSMMMGYSRVAHRALPVHADMHVLSWEEVRLKLTINQRAAVVARKTLLSEVPHHLFDMRCMLQRAQIRPRVGSVAGGGPSLGRTQIVADARSLHQPEHDLLLAVHAQQMSAVQHKHGRVLLTGGRATRQI</sequence>
<evidence type="ECO:0000313" key="2">
    <source>
        <dbReference type="Proteomes" id="UP001432322"/>
    </source>
</evidence>
<reference evidence="1" key="1">
    <citation type="submission" date="2023-10" db="EMBL/GenBank/DDBJ databases">
        <title>Genome assembly of Pristionchus species.</title>
        <authorList>
            <person name="Yoshida K."/>
            <person name="Sommer R.J."/>
        </authorList>
    </citation>
    <scope>NUCLEOTIDE SEQUENCE</scope>
    <source>
        <strain evidence="1">RS5133</strain>
    </source>
</reference>
<dbReference type="EMBL" id="BTSY01000005">
    <property type="protein sequence ID" value="GMT26825.1"/>
    <property type="molecule type" value="Genomic_DNA"/>
</dbReference>
<evidence type="ECO:0000313" key="1">
    <source>
        <dbReference type="EMBL" id="GMT26825.1"/>
    </source>
</evidence>
<dbReference type="AlphaFoldDB" id="A0AAV5W4Z9"/>
<feature type="non-terminal residue" evidence="1">
    <location>
        <position position="1"/>
    </location>
</feature>
<gene>
    <name evidence="1" type="ORF">PFISCL1PPCAC_18122</name>
</gene>
<keyword evidence="2" id="KW-1185">Reference proteome</keyword>
<name>A0AAV5W4Z9_9BILA</name>
<dbReference type="Proteomes" id="UP001432322">
    <property type="component" value="Unassembled WGS sequence"/>
</dbReference>
<organism evidence="1 2">
    <name type="scientific">Pristionchus fissidentatus</name>
    <dbReference type="NCBI Taxonomy" id="1538716"/>
    <lineage>
        <taxon>Eukaryota</taxon>
        <taxon>Metazoa</taxon>
        <taxon>Ecdysozoa</taxon>
        <taxon>Nematoda</taxon>
        <taxon>Chromadorea</taxon>
        <taxon>Rhabditida</taxon>
        <taxon>Rhabditina</taxon>
        <taxon>Diplogasteromorpha</taxon>
        <taxon>Diplogasteroidea</taxon>
        <taxon>Neodiplogasteridae</taxon>
        <taxon>Pristionchus</taxon>
    </lineage>
</organism>
<proteinExistence type="predicted"/>
<comment type="caution">
    <text evidence="1">The sequence shown here is derived from an EMBL/GenBank/DDBJ whole genome shotgun (WGS) entry which is preliminary data.</text>
</comment>
<protein>
    <submittedName>
        <fullName evidence="1">Uncharacterized protein</fullName>
    </submittedName>
</protein>
<feature type="non-terminal residue" evidence="1">
    <location>
        <position position="132"/>
    </location>
</feature>